<dbReference type="EMBL" id="CAXDID020000356">
    <property type="protein sequence ID" value="CAL6081791.1"/>
    <property type="molecule type" value="Genomic_DNA"/>
</dbReference>
<keyword evidence="5" id="KW-1185">Reference proteome</keyword>
<dbReference type="EMBL" id="CATOUU010000310">
    <property type="protein sequence ID" value="CAI9924317.1"/>
    <property type="molecule type" value="Genomic_DNA"/>
</dbReference>
<name>A0AA86NRD8_9EUKA</name>
<feature type="compositionally biased region" description="Low complexity" evidence="2">
    <location>
        <begin position="766"/>
        <end position="780"/>
    </location>
</feature>
<evidence type="ECO:0000256" key="1">
    <source>
        <dbReference type="SAM" id="Coils"/>
    </source>
</evidence>
<comment type="caution">
    <text evidence="3">The sequence shown here is derived from an EMBL/GenBank/DDBJ whole genome shotgun (WGS) entry which is preliminary data.</text>
</comment>
<gene>
    <name evidence="3" type="ORF">HINF_LOCUS11962</name>
    <name evidence="4" type="ORF">HINF_LOCUS60583</name>
</gene>
<feature type="coiled-coil region" evidence="1">
    <location>
        <begin position="126"/>
        <end position="167"/>
    </location>
</feature>
<feature type="coiled-coil region" evidence="1">
    <location>
        <begin position="29"/>
        <end position="84"/>
    </location>
</feature>
<dbReference type="AlphaFoldDB" id="A0AA86NRD8"/>
<evidence type="ECO:0000313" key="3">
    <source>
        <dbReference type="EMBL" id="CAI9924317.1"/>
    </source>
</evidence>
<evidence type="ECO:0000256" key="2">
    <source>
        <dbReference type="SAM" id="MobiDB-lite"/>
    </source>
</evidence>
<feature type="coiled-coil region" evidence="1">
    <location>
        <begin position="323"/>
        <end position="388"/>
    </location>
</feature>
<evidence type="ECO:0000313" key="5">
    <source>
        <dbReference type="Proteomes" id="UP001642409"/>
    </source>
</evidence>
<accession>A0AA86NRD8</accession>
<feature type="coiled-coil region" evidence="1">
    <location>
        <begin position="596"/>
        <end position="706"/>
    </location>
</feature>
<keyword evidence="1" id="KW-0175">Coiled coil</keyword>
<reference evidence="4 5" key="2">
    <citation type="submission" date="2024-07" db="EMBL/GenBank/DDBJ databases">
        <authorList>
            <person name="Akdeniz Z."/>
        </authorList>
    </citation>
    <scope>NUCLEOTIDE SEQUENCE [LARGE SCALE GENOMIC DNA]</scope>
</reference>
<sequence>MNRLNLLLSTRNDDTATEIETVMKQNLKIQQLEQKCFESSQQVTKLQKQLTDLKVSCDQKDKNILALNETLEDNQRQLIQLHDQQVLKQRIQDQHNQLQSLIKISEEFPKIQKSNQDQQRQLKLQVEQHKTTVANVCDQNEELREKVASQQKQIISLQAQLQQTRRETSENFINFTEAVSHKLKKFSAYNTQLESDISQAKQHFEQNISDLQDHAQVLSEQLTAEHLHVIKTQNFITDLDNEIKSKNHLQLSIFDLEAQHQILTTQNNNLTQQLSAATLDLNSTQALIDAATAYQFNMNQEKADIQERIQLLTIQLQQTTLDNNHTETELVKNNNKLRALQTQIQTAQLQAEDVQNQVQYLKDIKEQIISAQNELQKLEEKTTEKMNEPIIERNEEKIAENTSFSFTQKQLSQAEIEIADKLNILRKLQHITPNIDTSLTELEILQQIQHEIKTTQEITLKEETEYGATLKKQNEEIENELKTALNHTKQIEIQKFQAMTLQAELEAQVKANNQLQTQLQQPNIQNTQQAQNQEKTVQQLIEQIKNLEKDNIQLKEQVDEYNLAEHALTDTHPKHDAKPQSSLQDDLIDSQTLNKKAKLEAQIKSLELTCSDLSQKIDGIQKKMSVSAAELIKKQAVLNSLELDIKQARINYSTIVEQQLIAEKDIKAKTIINDHSAEISKLNLDLEQKQAEISSLKQKQLSLEQQILDLQLTNTKQNEQQSKPEAETLTKPQPENTEYLKLQKENEQLVHQIQKMSQKLKEMKEQQNAAKNEAKQNQEQQNEELSREKMQLQKEIENLNKQLQKTAIANSEETKKLNEQLEDKKAEAKAQSQQLDKKLFDKQQIIIKQIQALESNNKNIVAEIEKLKQTCQNIAVCKNINVKISTVKDALYVLQEVLQSMPKKIITENNTGAEEFINSHQTITIDQNQYQMPQAKEIHTELKRILDEGKNNNLQYPIISVAQQCASVFQSKDFAAMLQIPHQDSNAFKAALRCFLLSSWSEILQKQIFTYVSSKIHSSNLQELKQIPTQLIQINEFTTDQKVISLIFMFIIDGYDFINQDVEKEYIPKLVNKYTNEEINAVLKKE</sequence>
<dbReference type="Proteomes" id="UP001642409">
    <property type="component" value="Unassembled WGS sequence"/>
</dbReference>
<feature type="coiled-coil region" evidence="1">
    <location>
        <begin position="460"/>
        <end position="564"/>
    </location>
</feature>
<feature type="region of interest" description="Disordered" evidence="2">
    <location>
        <begin position="714"/>
        <end position="735"/>
    </location>
</feature>
<evidence type="ECO:0000313" key="4">
    <source>
        <dbReference type="EMBL" id="CAL6081791.1"/>
    </source>
</evidence>
<organism evidence="3">
    <name type="scientific">Hexamita inflata</name>
    <dbReference type="NCBI Taxonomy" id="28002"/>
    <lineage>
        <taxon>Eukaryota</taxon>
        <taxon>Metamonada</taxon>
        <taxon>Diplomonadida</taxon>
        <taxon>Hexamitidae</taxon>
        <taxon>Hexamitinae</taxon>
        <taxon>Hexamita</taxon>
    </lineage>
</organism>
<proteinExistence type="predicted"/>
<protein>
    <submittedName>
        <fullName evidence="4">Hypothetical_protein</fullName>
    </submittedName>
</protein>
<reference evidence="3" key="1">
    <citation type="submission" date="2023-06" db="EMBL/GenBank/DDBJ databases">
        <authorList>
            <person name="Kurt Z."/>
        </authorList>
    </citation>
    <scope>NUCLEOTIDE SEQUENCE</scope>
</reference>
<feature type="region of interest" description="Disordered" evidence="2">
    <location>
        <begin position="755"/>
        <end position="787"/>
    </location>
</feature>